<dbReference type="PROSITE" id="PS00463">
    <property type="entry name" value="ZN2_CY6_FUNGAL_1"/>
    <property type="match status" value="1"/>
</dbReference>
<organism evidence="10 11">
    <name type="scientific">Vanrija pseudolonga</name>
    <dbReference type="NCBI Taxonomy" id="143232"/>
    <lineage>
        <taxon>Eukaryota</taxon>
        <taxon>Fungi</taxon>
        <taxon>Dikarya</taxon>
        <taxon>Basidiomycota</taxon>
        <taxon>Agaricomycotina</taxon>
        <taxon>Tremellomycetes</taxon>
        <taxon>Trichosporonales</taxon>
        <taxon>Trichosporonaceae</taxon>
        <taxon>Vanrija</taxon>
    </lineage>
</organism>
<evidence type="ECO:0000313" key="11">
    <source>
        <dbReference type="Proteomes" id="UP000827549"/>
    </source>
</evidence>
<dbReference type="PANTHER" id="PTHR31313">
    <property type="entry name" value="TY1 ENHANCER ACTIVATOR"/>
    <property type="match status" value="1"/>
</dbReference>
<accession>A0AAF1BHW1</accession>
<dbReference type="AlphaFoldDB" id="A0AAF1BHW1"/>
<evidence type="ECO:0000256" key="8">
    <source>
        <dbReference type="SAM" id="MobiDB-lite"/>
    </source>
</evidence>
<keyword evidence="7" id="KW-0539">Nucleus</keyword>
<protein>
    <submittedName>
        <fullName evidence="10">Purtative transcriptional regulatory protein</fullName>
    </submittedName>
</protein>
<dbReference type="GO" id="GO:0006351">
    <property type="term" value="P:DNA-templated transcription"/>
    <property type="evidence" value="ECO:0007669"/>
    <property type="project" value="InterPro"/>
</dbReference>
<dbReference type="InterPro" id="IPR007219">
    <property type="entry name" value="XnlR_reg_dom"/>
</dbReference>
<feature type="region of interest" description="Disordered" evidence="8">
    <location>
        <begin position="48"/>
        <end position="89"/>
    </location>
</feature>
<reference evidence="10" key="1">
    <citation type="submission" date="2023-10" db="EMBL/GenBank/DDBJ databases">
        <authorList>
            <person name="Noh H."/>
        </authorList>
    </citation>
    <scope>NUCLEOTIDE SEQUENCE</scope>
    <source>
        <strain evidence="10">DUCC4014</strain>
    </source>
</reference>
<dbReference type="PANTHER" id="PTHR31313:SF78">
    <property type="entry name" value="TRANSCRIPTION FACTOR DOMAIN-CONTAINING PROTEIN"/>
    <property type="match status" value="1"/>
</dbReference>
<comment type="subcellular location">
    <subcellularLocation>
        <location evidence="1">Nucleus</location>
    </subcellularLocation>
</comment>
<feature type="compositionally biased region" description="Polar residues" evidence="8">
    <location>
        <begin position="146"/>
        <end position="157"/>
    </location>
</feature>
<dbReference type="CDD" id="cd00067">
    <property type="entry name" value="GAL4"/>
    <property type="match status" value="1"/>
</dbReference>
<evidence type="ECO:0000256" key="4">
    <source>
        <dbReference type="ARBA" id="ARBA00023015"/>
    </source>
</evidence>
<evidence type="ECO:0000256" key="6">
    <source>
        <dbReference type="ARBA" id="ARBA00023163"/>
    </source>
</evidence>
<evidence type="ECO:0000256" key="1">
    <source>
        <dbReference type="ARBA" id="ARBA00004123"/>
    </source>
</evidence>
<feature type="compositionally biased region" description="Polar residues" evidence="8">
    <location>
        <begin position="673"/>
        <end position="685"/>
    </location>
</feature>
<dbReference type="Pfam" id="PF00172">
    <property type="entry name" value="Zn_clus"/>
    <property type="match status" value="1"/>
</dbReference>
<feature type="domain" description="Zn(2)-C6 fungal-type" evidence="9">
    <location>
        <begin position="14"/>
        <end position="43"/>
    </location>
</feature>
<proteinExistence type="predicted"/>
<feature type="region of interest" description="Disordered" evidence="8">
    <location>
        <begin position="145"/>
        <end position="169"/>
    </location>
</feature>
<dbReference type="Pfam" id="PF04082">
    <property type="entry name" value="Fungal_trans"/>
    <property type="match status" value="1"/>
</dbReference>
<keyword evidence="11" id="KW-1185">Reference proteome</keyword>
<evidence type="ECO:0000256" key="7">
    <source>
        <dbReference type="ARBA" id="ARBA00023242"/>
    </source>
</evidence>
<dbReference type="SMART" id="SM00906">
    <property type="entry name" value="Fungal_trans"/>
    <property type="match status" value="1"/>
</dbReference>
<dbReference type="GeneID" id="87804898"/>
<dbReference type="CDD" id="cd12148">
    <property type="entry name" value="fungal_TF_MHR"/>
    <property type="match status" value="1"/>
</dbReference>
<keyword evidence="6" id="KW-0804">Transcription</keyword>
<dbReference type="GO" id="GO:0003677">
    <property type="term" value="F:DNA binding"/>
    <property type="evidence" value="ECO:0007669"/>
    <property type="project" value="UniProtKB-KW"/>
</dbReference>
<keyword evidence="3" id="KW-0862">Zinc</keyword>
<dbReference type="InterPro" id="IPR001138">
    <property type="entry name" value="Zn2Cys6_DnaBD"/>
</dbReference>
<dbReference type="SUPFAM" id="SSF57701">
    <property type="entry name" value="Zn2/Cys6 DNA-binding domain"/>
    <property type="match status" value="1"/>
</dbReference>
<evidence type="ECO:0000256" key="5">
    <source>
        <dbReference type="ARBA" id="ARBA00023125"/>
    </source>
</evidence>
<dbReference type="Proteomes" id="UP000827549">
    <property type="component" value="Chromosome 1"/>
</dbReference>
<gene>
    <name evidence="10" type="primary">SPCC757.04_1</name>
    <name evidence="10" type="ORF">LOC62_01G001643</name>
</gene>
<dbReference type="InterPro" id="IPR051615">
    <property type="entry name" value="Transcr_Regulatory_Elem"/>
</dbReference>
<evidence type="ECO:0000313" key="10">
    <source>
        <dbReference type="EMBL" id="WOO78090.1"/>
    </source>
</evidence>
<dbReference type="EMBL" id="CP086714">
    <property type="protein sequence ID" value="WOO78090.1"/>
    <property type="molecule type" value="Genomic_DNA"/>
</dbReference>
<dbReference type="RefSeq" id="XP_062624122.1">
    <property type="nucleotide sequence ID" value="XM_062768138.1"/>
</dbReference>
<evidence type="ECO:0000259" key="9">
    <source>
        <dbReference type="PROSITE" id="PS50048"/>
    </source>
</evidence>
<dbReference type="GO" id="GO:0005634">
    <property type="term" value="C:nucleus"/>
    <property type="evidence" value="ECO:0007669"/>
    <property type="project" value="UniProtKB-SubCell"/>
</dbReference>
<sequence length="734" mass="79827">MPSAPRERVRTLRACTACSSRKVKCDGNDTCASCVKLGVACVYVSSGKKRGPPKGAPARGGRKKQVPDSSPPTAAESEDRKVDTGSSDFSSAWSASAAAADPAPPSAITPSYSSLLANMPPSMEFDTGDMMSDLLLRSEASLAVSPATSKPANSPHTARTPRIPTLSNHNSYRAAASPSMRSVSCDTGLSEEAIDGLLLIYETFIHPHWPVIYLPALRSLRALETQAPILFDAILAISSANSDLTQSPAPVALGERITRGPLSSLSETILESVRHRILASLYSNRSDLATVQALVIVSLQDLGYGRTSLAYQMGGIASRMAIDLGLHNVGPTTAGGGGGGGERDGRRKQEQCRTLWACFLLDKILAAALQRPSMLRLADLDTLRPSVMERDELDLWLSGGGQHFLQPQAAQAMECVKSHALSSFNSWCDIGIIVETVLDQVYRPAARRARAEGVYSQQADEATMQIDAELRRWRSNLPEHLQWRDEDGVSAHVNVGPHILTLRGWYYTCLLLLHRPRVPYLQETYENDHDLDAIHALQRLQQPDPSSSLSDPFHRLPKGVDASRAAANGICSIMEAYETTFRIRKFPSSWVYLVFQAATVHAGLASHAGRTRGNDLNVHSLSPLRVESIQRLEQCIRWLDDMSVTWASASSHVNILRNLSAVGAKTRPPSPQPETGSFDTGQHLLNTGRMLPPPPPDMSGTAAEIIDDWTLFWALMPASDDAGLWHSFNDMFTS</sequence>
<evidence type="ECO:0000256" key="2">
    <source>
        <dbReference type="ARBA" id="ARBA00022723"/>
    </source>
</evidence>
<dbReference type="PROSITE" id="PS50048">
    <property type="entry name" value="ZN2_CY6_FUNGAL_2"/>
    <property type="match status" value="1"/>
</dbReference>
<keyword evidence="5" id="KW-0238">DNA-binding</keyword>
<dbReference type="GO" id="GO:0008270">
    <property type="term" value="F:zinc ion binding"/>
    <property type="evidence" value="ECO:0007669"/>
    <property type="project" value="InterPro"/>
</dbReference>
<name>A0AAF1BHW1_9TREE</name>
<dbReference type="InterPro" id="IPR036864">
    <property type="entry name" value="Zn2-C6_fun-type_DNA-bd_sf"/>
</dbReference>
<keyword evidence="2" id="KW-0479">Metal-binding</keyword>
<dbReference type="Gene3D" id="4.10.240.10">
    <property type="entry name" value="Zn(2)-C6 fungal-type DNA-binding domain"/>
    <property type="match status" value="1"/>
</dbReference>
<feature type="region of interest" description="Disordered" evidence="8">
    <location>
        <begin position="665"/>
        <end position="699"/>
    </location>
</feature>
<dbReference type="GO" id="GO:0000981">
    <property type="term" value="F:DNA-binding transcription factor activity, RNA polymerase II-specific"/>
    <property type="evidence" value="ECO:0007669"/>
    <property type="project" value="InterPro"/>
</dbReference>
<evidence type="ECO:0000256" key="3">
    <source>
        <dbReference type="ARBA" id="ARBA00022833"/>
    </source>
</evidence>
<keyword evidence="4" id="KW-0805">Transcription regulation</keyword>
<dbReference type="SMART" id="SM00066">
    <property type="entry name" value="GAL4"/>
    <property type="match status" value="1"/>
</dbReference>